<dbReference type="InterPro" id="IPR002347">
    <property type="entry name" value="SDR_fam"/>
</dbReference>
<protein>
    <submittedName>
        <fullName evidence="4">Short-chain dehydrogenase/reductase SDR</fullName>
    </submittedName>
</protein>
<comment type="similarity">
    <text evidence="1 3">Belongs to the short-chain dehydrogenases/reductases (SDR) family.</text>
</comment>
<dbReference type="RefSeq" id="WP_096662891.1">
    <property type="nucleotide sequence ID" value="NZ_AP018316.1"/>
</dbReference>
<dbReference type="KEGG" id="dcm:NIES806_02090"/>
<dbReference type="PRINTS" id="PR00081">
    <property type="entry name" value="GDHRDH"/>
</dbReference>
<dbReference type="Proteomes" id="UP000218702">
    <property type="component" value="Chromosome"/>
</dbReference>
<evidence type="ECO:0000256" key="3">
    <source>
        <dbReference type="RuleBase" id="RU000363"/>
    </source>
</evidence>
<organism evidence="4 5">
    <name type="scientific">Dolichospermum compactum NIES-806</name>
    <dbReference type="NCBI Taxonomy" id="1973481"/>
    <lineage>
        <taxon>Bacteria</taxon>
        <taxon>Bacillati</taxon>
        <taxon>Cyanobacteriota</taxon>
        <taxon>Cyanophyceae</taxon>
        <taxon>Nostocales</taxon>
        <taxon>Aphanizomenonaceae</taxon>
        <taxon>Dolichospermum</taxon>
        <taxon>Dolichospermum compactum</taxon>
    </lineage>
</organism>
<reference evidence="4 5" key="1">
    <citation type="submission" date="2017-06" db="EMBL/GenBank/DDBJ databases">
        <title>Genome sequencing of cyanobaciteial culture collection at National Institute for Environmental Studies (NIES).</title>
        <authorList>
            <person name="Hirose Y."/>
            <person name="Shimura Y."/>
            <person name="Fujisawa T."/>
            <person name="Nakamura Y."/>
            <person name="Kawachi M."/>
        </authorList>
    </citation>
    <scope>NUCLEOTIDE SEQUENCE [LARGE SCALE GENOMIC DNA]</scope>
    <source>
        <strain evidence="4 5">NIES-806</strain>
    </source>
</reference>
<keyword evidence="5" id="KW-1185">Reference proteome</keyword>
<name>A0A1Z4UY46_9CYAN</name>
<dbReference type="EMBL" id="AP018316">
    <property type="protein sequence ID" value="BAZ84029.1"/>
    <property type="molecule type" value="Genomic_DNA"/>
</dbReference>
<evidence type="ECO:0000256" key="1">
    <source>
        <dbReference type="ARBA" id="ARBA00006484"/>
    </source>
</evidence>
<accession>A0A1Z4UY46</accession>
<dbReference type="InterPro" id="IPR036291">
    <property type="entry name" value="NAD(P)-bd_dom_sf"/>
</dbReference>
<dbReference type="OrthoDB" id="9775296at2"/>
<dbReference type="AlphaFoldDB" id="A0A1Z4UY46"/>
<dbReference type="PANTHER" id="PTHR42901">
    <property type="entry name" value="ALCOHOL DEHYDROGENASE"/>
    <property type="match status" value="1"/>
</dbReference>
<dbReference type="PRINTS" id="PR00080">
    <property type="entry name" value="SDRFAMILY"/>
</dbReference>
<evidence type="ECO:0000313" key="4">
    <source>
        <dbReference type="EMBL" id="BAZ84029.1"/>
    </source>
</evidence>
<proteinExistence type="inferred from homology"/>
<dbReference type="CDD" id="cd05346">
    <property type="entry name" value="SDR_c5"/>
    <property type="match status" value="1"/>
</dbReference>
<dbReference type="FunFam" id="3.40.50.720:FF:000047">
    <property type="entry name" value="NADP-dependent L-serine/L-allo-threonine dehydrogenase"/>
    <property type="match status" value="1"/>
</dbReference>
<evidence type="ECO:0000313" key="5">
    <source>
        <dbReference type="Proteomes" id="UP000218702"/>
    </source>
</evidence>
<sequence length="253" mass="27603">MQNQIVFITGASSGIGAACARIFAHAGAKLILAARRWERLQQLANSLDIPSEKIHLLQLDVCDRLAVESAITNLPSSWKNIDILINNAGLSRGLSKLQEGDFQDWEEMIDTNIKGLLYLTRYIVPGMVERNHGHVINIGSIAGHQTYPGGNVYCGTKAAVKAISEGLKQDLLGTPVRVTSVDPGMIETEFSQVRFHGDTERAKKVYAGVKPLTPDDVADVIFFCATRASHVNINEVILMPVDQASATLVNRQL</sequence>
<dbReference type="GO" id="GO:0016616">
    <property type="term" value="F:oxidoreductase activity, acting on the CH-OH group of donors, NAD or NADP as acceptor"/>
    <property type="evidence" value="ECO:0007669"/>
    <property type="project" value="UniProtKB-ARBA"/>
</dbReference>
<gene>
    <name evidence="4" type="ORF">NIES806_02090</name>
</gene>
<dbReference type="Gene3D" id="3.40.50.720">
    <property type="entry name" value="NAD(P)-binding Rossmann-like Domain"/>
    <property type="match status" value="1"/>
</dbReference>
<dbReference type="PANTHER" id="PTHR42901:SF1">
    <property type="entry name" value="ALCOHOL DEHYDROGENASE"/>
    <property type="match status" value="1"/>
</dbReference>
<dbReference type="SUPFAM" id="SSF51735">
    <property type="entry name" value="NAD(P)-binding Rossmann-fold domains"/>
    <property type="match status" value="1"/>
</dbReference>
<keyword evidence="2" id="KW-0560">Oxidoreductase</keyword>
<evidence type="ECO:0000256" key="2">
    <source>
        <dbReference type="ARBA" id="ARBA00023002"/>
    </source>
</evidence>
<dbReference type="Pfam" id="PF00106">
    <property type="entry name" value="adh_short"/>
    <property type="match status" value="1"/>
</dbReference>